<organism evidence="1">
    <name type="scientific">hydrocarbon metagenome</name>
    <dbReference type="NCBI Taxonomy" id="938273"/>
    <lineage>
        <taxon>unclassified sequences</taxon>
        <taxon>metagenomes</taxon>
        <taxon>ecological metagenomes</taxon>
    </lineage>
</organism>
<evidence type="ECO:0000313" key="1">
    <source>
        <dbReference type="EMBL" id="KUG19560.1"/>
    </source>
</evidence>
<reference evidence="1" key="1">
    <citation type="journal article" date="2015" name="Proc. Natl. Acad. Sci. U.S.A.">
        <title>Networks of energetic and metabolic interactions define dynamics in microbial communities.</title>
        <authorList>
            <person name="Embree M."/>
            <person name="Liu J.K."/>
            <person name="Al-Bassam M.M."/>
            <person name="Zengler K."/>
        </authorList>
    </citation>
    <scope>NUCLEOTIDE SEQUENCE</scope>
</reference>
<dbReference type="AlphaFoldDB" id="A0A0W8FF98"/>
<proteinExistence type="predicted"/>
<accession>A0A0W8FF98</accession>
<comment type="caution">
    <text evidence="1">The sequence shown here is derived from an EMBL/GenBank/DDBJ whole genome shotgun (WGS) entry which is preliminary data.</text>
</comment>
<protein>
    <submittedName>
        <fullName evidence="1">Uncharacterized protein</fullName>
    </submittedName>
</protein>
<name>A0A0W8FF98_9ZZZZ</name>
<dbReference type="EMBL" id="LNQE01001276">
    <property type="protein sequence ID" value="KUG19560.1"/>
    <property type="molecule type" value="Genomic_DNA"/>
</dbReference>
<sequence>MIPVPTPIHWIAPIRYDRPWDVSIRLYDLYRLRRCAVTALPGLRMIVSIAGAEQMRLLAQGSGMTG</sequence>
<gene>
    <name evidence="1" type="ORF">ASZ90_010718</name>
</gene>